<dbReference type="RefSeq" id="XP_024706895.1">
    <property type="nucleotide sequence ID" value="XM_024855397.1"/>
</dbReference>
<keyword evidence="1" id="KW-0812">Transmembrane</keyword>
<feature type="transmembrane region" description="Helical" evidence="1">
    <location>
        <begin position="20"/>
        <end position="39"/>
    </location>
</feature>
<organism evidence="2 3">
    <name type="scientific">Aspergillus steynii IBT 23096</name>
    <dbReference type="NCBI Taxonomy" id="1392250"/>
    <lineage>
        <taxon>Eukaryota</taxon>
        <taxon>Fungi</taxon>
        <taxon>Dikarya</taxon>
        <taxon>Ascomycota</taxon>
        <taxon>Pezizomycotina</taxon>
        <taxon>Eurotiomycetes</taxon>
        <taxon>Eurotiomycetidae</taxon>
        <taxon>Eurotiales</taxon>
        <taxon>Aspergillaceae</taxon>
        <taxon>Aspergillus</taxon>
        <taxon>Aspergillus subgen. Circumdati</taxon>
    </lineage>
</organism>
<accession>A0A2I2GFC4</accession>
<dbReference type="EMBL" id="MSFO01000002">
    <property type="protein sequence ID" value="PLB51593.1"/>
    <property type="molecule type" value="Genomic_DNA"/>
</dbReference>
<keyword evidence="1" id="KW-0472">Membrane</keyword>
<gene>
    <name evidence="2" type="ORF">P170DRAFT_81418</name>
</gene>
<dbReference type="GeneID" id="36563104"/>
<proteinExistence type="predicted"/>
<evidence type="ECO:0000313" key="3">
    <source>
        <dbReference type="Proteomes" id="UP000234275"/>
    </source>
</evidence>
<dbReference type="Proteomes" id="UP000234275">
    <property type="component" value="Unassembled WGS sequence"/>
</dbReference>
<comment type="caution">
    <text evidence="2">The sequence shown here is derived from an EMBL/GenBank/DDBJ whole genome shotgun (WGS) entry which is preliminary data.</text>
</comment>
<keyword evidence="1" id="KW-1133">Transmembrane helix</keyword>
<reference evidence="2 3" key="1">
    <citation type="submission" date="2016-12" db="EMBL/GenBank/DDBJ databases">
        <title>The genomes of Aspergillus section Nigri reveals drivers in fungal speciation.</title>
        <authorList>
            <consortium name="DOE Joint Genome Institute"/>
            <person name="Vesth T.C."/>
            <person name="Nybo J."/>
            <person name="Theobald S."/>
            <person name="Brandl J."/>
            <person name="Frisvad J.C."/>
            <person name="Nielsen K.F."/>
            <person name="Lyhne E.K."/>
            <person name="Kogle M.E."/>
            <person name="Kuo A."/>
            <person name="Riley R."/>
            <person name="Clum A."/>
            <person name="Nolan M."/>
            <person name="Lipzen A."/>
            <person name="Salamov A."/>
            <person name="Henrissat B."/>
            <person name="Wiebenga A."/>
            <person name="De Vries R.P."/>
            <person name="Grigoriev I.V."/>
            <person name="Mortensen U.H."/>
            <person name="Andersen M.R."/>
            <person name="Baker S.E."/>
        </authorList>
    </citation>
    <scope>NUCLEOTIDE SEQUENCE [LARGE SCALE GENOMIC DNA]</scope>
    <source>
        <strain evidence="2 3">IBT 23096</strain>
    </source>
</reference>
<dbReference type="AlphaFoldDB" id="A0A2I2GFC4"/>
<keyword evidence="3" id="KW-1185">Reference proteome</keyword>
<name>A0A2I2GFC4_9EURO</name>
<evidence type="ECO:0000313" key="2">
    <source>
        <dbReference type="EMBL" id="PLB51593.1"/>
    </source>
</evidence>
<dbReference type="VEuPathDB" id="FungiDB:P170DRAFT_81418"/>
<protein>
    <submittedName>
        <fullName evidence="2">Uncharacterized protein</fullName>
    </submittedName>
</protein>
<sequence length="52" mass="6080">MMGVFCFWFGWFVFRLCAGWLRVCFYLVGMVVLCLMRLLSLATGQKTDRHGI</sequence>
<evidence type="ECO:0000256" key="1">
    <source>
        <dbReference type="SAM" id="Phobius"/>
    </source>
</evidence>